<organism evidence="1 2">
    <name type="scientific">Gigaspora margarita</name>
    <dbReference type="NCBI Taxonomy" id="4874"/>
    <lineage>
        <taxon>Eukaryota</taxon>
        <taxon>Fungi</taxon>
        <taxon>Fungi incertae sedis</taxon>
        <taxon>Mucoromycota</taxon>
        <taxon>Glomeromycotina</taxon>
        <taxon>Glomeromycetes</taxon>
        <taxon>Diversisporales</taxon>
        <taxon>Gigasporaceae</taxon>
        <taxon>Gigaspora</taxon>
    </lineage>
</organism>
<name>A0ABN7X3Y6_GIGMA</name>
<sequence length="100" mass="11407">KLHEIKDLKSDKAQKLYQASKNNYDTLKSLGVNDYTFLYKVLNELLKVKNDKVSSSAKYLCTLILCKDHGTLRKDTVKSKNLLFQVLNSGFHKAESELAL</sequence>
<proteinExistence type="predicted"/>
<keyword evidence="2" id="KW-1185">Reference proteome</keyword>
<protein>
    <submittedName>
        <fullName evidence="1">29658_t:CDS:1</fullName>
    </submittedName>
</protein>
<accession>A0ABN7X3Y6</accession>
<feature type="non-terminal residue" evidence="1">
    <location>
        <position position="1"/>
    </location>
</feature>
<dbReference type="EMBL" id="CAJVQB010084882">
    <property type="protein sequence ID" value="CAG8846768.1"/>
    <property type="molecule type" value="Genomic_DNA"/>
</dbReference>
<evidence type="ECO:0000313" key="2">
    <source>
        <dbReference type="Proteomes" id="UP000789901"/>
    </source>
</evidence>
<comment type="caution">
    <text evidence="1">The sequence shown here is derived from an EMBL/GenBank/DDBJ whole genome shotgun (WGS) entry which is preliminary data.</text>
</comment>
<evidence type="ECO:0000313" key="1">
    <source>
        <dbReference type="EMBL" id="CAG8846768.1"/>
    </source>
</evidence>
<gene>
    <name evidence="1" type="ORF">GMARGA_LOCUS38326</name>
</gene>
<dbReference type="Proteomes" id="UP000789901">
    <property type="component" value="Unassembled WGS sequence"/>
</dbReference>
<reference evidence="1 2" key="1">
    <citation type="submission" date="2021-06" db="EMBL/GenBank/DDBJ databases">
        <authorList>
            <person name="Kallberg Y."/>
            <person name="Tangrot J."/>
            <person name="Rosling A."/>
        </authorList>
    </citation>
    <scope>NUCLEOTIDE SEQUENCE [LARGE SCALE GENOMIC DNA]</scope>
    <source>
        <strain evidence="1 2">120-4 pot B 10/14</strain>
    </source>
</reference>